<feature type="domain" description="Wadjet protein JetD C-terminal" evidence="1">
    <location>
        <begin position="169"/>
        <end position="323"/>
    </location>
</feature>
<accession>A0A512TT16</accession>
<proteinExistence type="predicted"/>
<evidence type="ECO:0000313" key="3">
    <source>
        <dbReference type="Proteomes" id="UP000321089"/>
    </source>
</evidence>
<dbReference type="Pfam" id="PF09983">
    <property type="entry name" value="JetD_C"/>
    <property type="match status" value="1"/>
</dbReference>
<sequence>MSDSILQKFLNNHKKKTILLSELEKAVPGNISYDEFAESINKLIENNILTVVNSKNNNGKSIPLYMKYKINKYELKKEGIEEIKEMSLKVHNDINLEEYYKLNIEEFEKDKKYIVMIDDYLKENGIPQSYVTSPERSFNITGDEKWIDEKEGKKLLQRLKINDLLKIINISDPLMFSINYKCINDNIHYHLIVENKATFLAMTDYINETKFTSLILGYGWKINGNIFMLNRQLNLKGKNIIYYFGDLDNEGISIYNSLDTRTEVTLADKFYKALLKKPVSLGKENQNFNKEAVNKFLKYFSQQEREYILDMLKNGKYMPQEALSKEELKTIWNEII</sequence>
<comment type="caution">
    <text evidence="2">The sequence shown here is derived from an EMBL/GenBank/DDBJ whole genome shotgun (WGS) entry which is preliminary data.</text>
</comment>
<name>A0A512TT16_CLOBU</name>
<dbReference type="EMBL" id="BKBC01000107">
    <property type="protein sequence ID" value="GEQ23379.1"/>
    <property type="molecule type" value="Genomic_DNA"/>
</dbReference>
<protein>
    <recommendedName>
        <fullName evidence="1">Wadjet protein JetD C-terminal domain-containing protein</fullName>
    </recommendedName>
</protein>
<organism evidence="2 3">
    <name type="scientific">Clostridium butyricum</name>
    <dbReference type="NCBI Taxonomy" id="1492"/>
    <lineage>
        <taxon>Bacteria</taxon>
        <taxon>Bacillati</taxon>
        <taxon>Bacillota</taxon>
        <taxon>Clostridia</taxon>
        <taxon>Eubacteriales</taxon>
        <taxon>Clostridiaceae</taxon>
        <taxon>Clostridium</taxon>
    </lineage>
</organism>
<evidence type="ECO:0000313" key="2">
    <source>
        <dbReference type="EMBL" id="GEQ23379.1"/>
    </source>
</evidence>
<gene>
    <name evidence="2" type="ORF">CBU02nite_38850</name>
</gene>
<dbReference type="Proteomes" id="UP000321089">
    <property type="component" value="Unassembled WGS sequence"/>
</dbReference>
<reference evidence="2 3" key="1">
    <citation type="submission" date="2019-07" db="EMBL/GenBank/DDBJ databases">
        <title>Whole genome shotgun sequence of Clostridium butyricum NBRC 3858.</title>
        <authorList>
            <person name="Hosoyama A."/>
            <person name="Uohara A."/>
            <person name="Ohji S."/>
            <person name="Ichikawa N."/>
        </authorList>
    </citation>
    <scope>NUCLEOTIDE SEQUENCE [LARGE SCALE GENOMIC DNA]</scope>
    <source>
        <strain evidence="2 3">NBRC 3858</strain>
    </source>
</reference>
<evidence type="ECO:0000259" key="1">
    <source>
        <dbReference type="Pfam" id="PF09983"/>
    </source>
</evidence>
<dbReference type="InterPro" id="IPR024534">
    <property type="entry name" value="JetD_C"/>
</dbReference>
<dbReference type="RefSeq" id="WP_024039426.1">
    <property type="nucleotide sequence ID" value="NZ_BKBC01000107.1"/>
</dbReference>
<dbReference type="AlphaFoldDB" id="A0A512TT16"/>